<comment type="caution">
    <text evidence="8">The sequence shown here is derived from an EMBL/GenBank/DDBJ whole genome shotgun (WGS) entry which is preliminary data.</text>
</comment>
<dbReference type="SMART" id="SM01049">
    <property type="entry name" value="Cache_2"/>
    <property type="match status" value="1"/>
</dbReference>
<evidence type="ECO:0000256" key="3">
    <source>
        <dbReference type="ARBA" id="ARBA00022692"/>
    </source>
</evidence>
<accession>A0A6N6MSR0</accession>
<dbReference type="InterPro" id="IPR004010">
    <property type="entry name" value="Double_Cache_2"/>
</dbReference>
<dbReference type="InterPro" id="IPR033480">
    <property type="entry name" value="sCache_2"/>
</dbReference>
<dbReference type="Gene3D" id="3.30.450.20">
    <property type="entry name" value="PAS domain"/>
    <property type="match status" value="1"/>
</dbReference>
<dbReference type="AlphaFoldDB" id="A0A6N6MSR0"/>
<evidence type="ECO:0000313" key="8">
    <source>
        <dbReference type="EMBL" id="KAB1072457.1"/>
    </source>
</evidence>
<keyword evidence="2" id="KW-1003">Cell membrane</keyword>
<keyword evidence="6" id="KW-0732">Signal</keyword>
<dbReference type="Pfam" id="PF08269">
    <property type="entry name" value="dCache_2"/>
    <property type="match status" value="1"/>
</dbReference>
<evidence type="ECO:0000256" key="5">
    <source>
        <dbReference type="ARBA" id="ARBA00023136"/>
    </source>
</evidence>
<keyword evidence="5" id="KW-0472">Membrane</keyword>
<comment type="subcellular location">
    <subcellularLocation>
        <location evidence="1">Cell membrane</location>
        <topology evidence="1">Multi-pass membrane protein</topology>
    </subcellularLocation>
</comment>
<evidence type="ECO:0000313" key="9">
    <source>
        <dbReference type="Proteomes" id="UP000441523"/>
    </source>
</evidence>
<feature type="signal peptide" evidence="6">
    <location>
        <begin position="1"/>
        <end position="19"/>
    </location>
</feature>
<gene>
    <name evidence="8" type="ORF">F6X51_15815</name>
</gene>
<dbReference type="EMBL" id="VZZJ01000013">
    <property type="protein sequence ID" value="KAB1072457.1"/>
    <property type="molecule type" value="Genomic_DNA"/>
</dbReference>
<keyword evidence="3" id="KW-0812">Transmembrane</keyword>
<dbReference type="GO" id="GO:0005886">
    <property type="term" value="C:plasma membrane"/>
    <property type="evidence" value="ECO:0007669"/>
    <property type="project" value="UniProtKB-SubCell"/>
</dbReference>
<evidence type="ECO:0000256" key="2">
    <source>
        <dbReference type="ARBA" id="ARBA00022475"/>
    </source>
</evidence>
<dbReference type="Proteomes" id="UP000441523">
    <property type="component" value="Unassembled WGS sequence"/>
</dbReference>
<organism evidence="8 9">
    <name type="scientific">Methylobacterium planeticum</name>
    <dbReference type="NCBI Taxonomy" id="2615211"/>
    <lineage>
        <taxon>Bacteria</taxon>
        <taxon>Pseudomonadati</taxon>
        <taxon>Pseudomonadota</taxon>
        <taxon>Alphaproteobacteria</taxon>
        <taxon>Hyphomicrobiales</taxon>
        <taxon>Methylobacteriaceae</taxon>
        <taxon>Methylobacterium</taxon>
    </lineage>
</organism>
<dbReference type="RefSeq" id="WP_150964649.1">
    <property type="nucleotide sequence ID" value="NZ_VZZJ01000013.1"/>
</dbReference>
<keyword evidence="4" id="KW-1133">Transmembrane helix</keyword>
<proteinExistence type="predicted"/>
<evidence type="ECO:0000256" key="6">
    <source>
        <dbReference type="SAM" id="SignalP"/>
    </source>
</evidence>
<protein>
    <submittedName>
        <fullName evidence="8">Sodium:calcium antiporter</fullName>
    </submittedName>
</protein>
<evidence type="ECO:0000259" key="7">
    <source>
        <dbReference type="SMART" id="SM01049"/>
    </source>
</evidence>
<evidence type="ECO:0000256" key="4">
    <source>
        <dbReference type="ARBA" id="ARBA00022989"/>
    </source>
</evidence>
<name>A0A6N6MSR0_9HYPH</name>
<evidence type="ECO:0000256" key="1">
    <source>
        <dbReference type="ARBA" id="ARBA00004651"/>
    </source>
</evidence>
<reference evidence="8 9" key="1">
    <citation type="submission" date="2019-09" db="EMBL/GenBank/DDBJ databases">
        <title>YIM 132548 draft genome.</title>
        <authorList>
            <person name="Jiang L."/>
        </authorList>
    </citation>
    <scope>NUCLEOTIDE SEQUENCE [LARGE SCALE GENOMIC DNA]</scope>
    <source>
        <strain evidence="8 9">YIM 132548</strain>
    </source>
</reference>
<feature type="domain" description="Single Cache" evidence="7">
    <location>
        <begin position="28"/>
        <end position="105"/>
    </location>
</feature>
<keyword evidence="9" id="KW-1185">Reference proteome</keyword>
<feature type="chain" id="PRO_5027109055" evidence="6">
    <location>
        <begin position="20"/>
        <end position="157"/>
    </location>
</feature>
<sequence>MFRILAACAALLIAARLHAADVPPATPEAAARIEAMVNRAAALVEAEGAAAFAAFRKRGSPWRFDDIYLFVFDLDGRVLLNVEFPHREGTNRLKERDADGKLFHEDFIAVVRSDGSGWVDYMFPKPGQKQASAKWSYVRAVTIGGRPGLIGAGFYAD</sequence>